<dbReference type="Gene3D" id="3.30.1330.130">
    <property type="match status" value="1"/>
</dbReference>
<accession>A0A2T3W423</accession>
<gene>
    <name evidence="2" type="ORF">C8263_16900</name>
</gene>
<dbReference type="InterPro" id="IPR003814">
    <property type="entry name" value="FmdEsu_dom"/>
</dbReference>
<dbReference type="OrthoDB" id="9804309at2"/>
<dbReference type="EMBL" id="PYSV01000023">
    <property type="protein sequence ID" value="PTA66645.1"/>
    <property type="molecule type" value="Genomic_DNA"/>
</dbReference>
<feature type="domain" description="Formylmethanofuran dehydrogenase subunit E" evidence="1">
    <location>
        <begin position="39"/>
        <end position="159"/>
    </location>
</feature>
<dbReference type="Proteomes" id="UP000240317">
    <property type="component" value="Unassembled WGS sequence"/>
</dbReference>
<organism evidence="2 3">
    <name type="scientific">Deinococcus arcticus</name>
    <dbReference type="NCBI Taxonomy" id="2136176"/>
    <lineage>
        <taxon>Bacteria</taxon>
        <taxon>Thermotogati</taxon>
        <taxon>Deinococcota</taxon>
        <taxon>Deinococci</taxon>
        <taxon>Deinococcales</taxon>
        <taxon>Deinococcaceae</taxon>
        <taxon>Deinococcus</taxon>
    </lineage>
</organism>
<proteinExistence type="predicted"/>
<evidence type="ECO:0000259" key="1">
    <source>
        <dbReference type="Pfam" id="PF02663"/>
    </source>
</evidence>
<dbReference type="InterPro" id="IPR020458">
    <property type="entry name" value="Znf_DskA_TraR_CS"/>
</dbReference>
<dbReference type="Pfam" id="PF02663">
    <property type="entry name" value="FmdE"/>
    <property type="match status" value="1"/>
</dbReference>
<reference evidence="2 3" key="1">
    <citation type="submission" date="2018-03" db="EMBL/GenBank/DDBJ databases">
        <title>Draft genome of Deinococcus sp. OD32.</title>
        <authorList>
            <person name="Wang X.-P."/>
            <person name="Du Z.-J."/>
        </authorList>
    </citation>
    <scope>NUCLEOTIDE SEQUENCE [LARGE SCALE GENOMIC DNA]</scope>
    <source>
        <strain evidence="2 3">OD32</strain>
    </source>
</reference>
<dbReference type="PANTHER" id="PTHR39418">
    <property type="entry name" value="DEHYDROGENASE-RELATED"/>
    <property type="match status" value="1"/>
</dbReference>
<dbReference type="PANTHER" id="PTHR39418:SF1">
    <property type="entry name" value="DEHYDROGENASE"/>
    <property type="match status" value="1"/>
</dbReference>
<dbReference type="PROSITE" id="PS01102">
    <property type="entry name" value="ZF_DKSA_1"/>
    <property type="match status" value="1"/>
</dbReference>
<sequence>MTQPPPPASPGTAPAQAITCLSTDLGPLPALLAQSAALHRHLCPRQVLGARLGLLAGRLLELPFPRTDKRVLVFAETDGCFADGLSVASGCWLGRRTLRLVDHGKVAATVVDTHTGQAIRIAPHPDLRARVRAGRPAGQKRWDAYMAAYQTWPDEALFQVQPVTLSVDLAALISVAGKRAVCEGCGEEIINEREVRGPAGVQCRACAGDTYWHPV</sequence>
<evidence type="ECO:0000313" key="3">
    <source>
        <dbReference type="Proteomes" id="UP000240317"/>
    </source>
</evidence>
<comment type="caution">
    <text evidence="2">The sequence shown here is derived from an EMBL/GenBank/DDBJ whole genome shotgun (WGS) entry which is preliminary data.</text>
</comment>
<protein>
    <submittedName>
        <fullName evidence="2">Formylmethanofuran dehydrogenase</fullName>
    </submittedName>
</protein>
<keyword evidence="3" id="KW-1185">Reference proteome</keyword>
<name>A0A2T3W423_9DEIO</name>
<dbReference type="AlphaFoldDB" id="A0A2T3W423"/>
<dbReference type="SUPFAM" id="SSF143555">
    <property type="entry name" value="FwdE-like"/>
    <property type="match status" value="1"/>
</dbReference>
<evidence type="ECO:0000313" key="2">
    <source>
        <dbReference type="EMBL" id="PTA66645.1"/>
    </source>
</evidence>
<dbReference type="InterPro" id="IPR053194">
    <property type="entry name" value="tRNA_methyltr_O"/>
</dbReference>
<dbReference type="RefSeq" id="WP_107139314.1">
    <property type="nucleotide sequence ID" value="NZ_PYSV01000023.1"/>
</dbReference>